<name>A0A232EV98_9HYME</name>
<keyword evidence="5" id="KW-0333">Golgi apparatus</keyword>
<evidence type="ECO:0000256" key="4">
    <source>
        <dbReference type="ARBA" id="ARBA00022989"/>
    </source>
</evidence>
<dbReference type="STRING" id="543379.A0A232EV98"/>
<evidence type="ECO:0000256" key="6">
    <source>
        <dbReference type="ARBA" id="ARBA00023136"/>
    </source>
</evidence>
<dbReference type="SUPFAM" id="SSF53448">
    <property type="entry name" value="Nucleotide-diphospho-sugar transferases"/>
    <property type="match status" value="1"/>
</dbReference>
<feature type="transmembrane region" description="Helical" evidence="8">
    <location>
        <begin position="6"/>
        <end position="23"/>
    </location>
</feature>
<evidence type="ECO:0000256" key="8">
    <source>
        <dbReference type="SAM" id="Phobius"/>
    </source>
</evidence>
<keyword evidence="4 8" id="KW-1133">Transmembrane helix</keyword>
<reference evidence="9 10" key="1">
    <citation type="journal article" date="2017" name="Curr. Biol.">
        <title>The Evolution of Venom by Co-option of Single-Copy Genes.</title>
        <authorList>
            <person name="Martinson E.O."/>
            <person name="Mrinalini"/>
            <person name="Kelkar Y.D."/>
            <person name="Chang C.H."/>
            <person name="Werren J.H."/>
        </authorList>
    </citation>
    <scope>NUCLEOTIDE SEQUENCE [LARGE SCALE GENOMIC DNA]</scope>
    <source>
        <strain evidence="9 10">Alberta</strain>
        <tissue evidence="9">Whole body</tissue>
    </source>
</reference>
<evidence type="ECO:0000313" key="10">
    <source>
        <dbReference type="Proteomes" id="UP000215335"/>
    </source>
</evidence>
<comment type="subcellular location">
    <subcellularLocation>
        <location evidence="1">Golgi apparatus membrane</location>
        <topology evidence="1">Single-pass type II membrane protein</topology>
    </subcellularLocation>
</comment>
<evidence type="ECO:0000256" key="1">
    <source>
        <dbReference type="ARBA" id="ARBA00004323"/>
    </source>
</evidence>
<evidence type="ECO:0008006" key="11">
    <source>
        <dbReference type="Google" id="ProtNLM"/>
    </source>
</evidence>
<dbReference type="PANTHER" id="PTHR12270">
    <property type="entry name" value="GLYCOSYLTRANSFERASE-RELATED"/>
    <property type="match status" value="1"/>
</dbReference>
<dbReference type="EMBL" id="NNAY01002051">
    <property type="protein sequence ID" value="OXU22238.1"/>
    <property type="molecule type" value="Genomic_DNA"/>
</dbReference>
<dbReference type="GO" id="GO:0015020">
    <property type="term" value="F:glucuronosyltransferase activity"/>
    <property type="evidence" value="ECO:0007669"/>
    <property type="project" value="TreeGrafter"/>
</dbReference>
<protein>
    <recommendedName>
        <fullName evidence="11">Glycosyltransferase-like protein LARGE1</fullName>
    </recommendedName>
</protein>
<dbReference type="OrthoDB" id="411524at2759"/>
<evidence type="ECO:0000256" key="5">
    <source>
        <dbReference type="ARBA" id="ARBA00023034"/>
    </source>
</evidence>
<dbReference type="GO" id="GO:0035269">
    <property type="term" value="P:protein O-linked glycosylation via mannose"/>
    <property type="evidence" value="ECO:0007669"/>
    <property type="project" value="TreeGrafter"/>
</dbReference>
<gene>
    <name evidence="9" type="ORF">TSAR_008249</name>
</gene>
<dbReference type="GO" id="GO:0042285">
    <property type="term" value="F:xylosyltransferase activity"/>
    <property type="evidence" value="ECO:0007669"/>
    <property type="project" value="TreeGrafter"/>
</dbReference>
<dbReference type="PANTHER" id="PTHR12270:SF25">
    <property type="entry name" value="GLYCOSYLTRANSFERASE-LIKE PROTEIN LARGE"/>
    <property type="match status" value="1"/>
</dbReference>
<evidence type="ECO:0000256" key="2">
    <source>
        <dbReference type="ARBA" id="ARBA00022692"/>
    </source>
</evidence>
<dbReference type="FunFam" id="3.90.550.10:FF:000016">
    <property type="entry name" value="LARGE xylosyl- and glucuronyltransferase 2"/>
    <property type="match status" value="1"/>
</dbReference>
<accession>A0A232EV98</accession>
<dbReference type="Proteomes" id="UP000215335">
    <property type="component" value="Unassembled WGS sequence"/>
</dbReference>
<evidence type="ECO:0000256" key="3">
    <source>
        <dbReference type="ARBA" id="ARBA00022968"/>
    </source>
</evidence>
<dbReference type="GO" id="GO:0000139">
    <property type="term" value="C:Golgi membrane"/>
    <property type="evidence" value="ECO:0007669"/>
    <property type="project" value="UniProtKB-SubCell"/>
</dbReference>
<dbReference type="InterPro" id="IPR029044">
    <property type="entry name" value="Nucleotide-diphossugar_trans"/>
</dbReference>
<proteinExistence type="predicted"/>
<keyword evidence="6 8" id="KW-0472">Membrane</keyword>
<organism evidence="9 10">
    <name type="scientific">Trichomalopsis sarcophagae</name>
    <dbReference type="NCBI Taxonomy" id="543379"/>
    <lineage>
        <taxon>Eukaryota</taxon>
        <taxon>Metazoa</taxon>
        <taxon>Ecdysozoa</taxon>
        <taxon>Arthropoda</taxon>
        <taxon>Hexapoda</taxon>
        <taxon>Insecta</taxon>
        <taxon>Pterygota</taxon>
        <taxon>Neoptera</taxon>
        <taxon>Endopterygota</taxon>
        <taxon>Hymenoptera</taxon>
        <taxon>Apocrita</taxon>
        <taxon>Proctotrupomorpha</taxon>
        <taxon>Chalcidoidea</taxon>
        <taxon>Pteromalidae</taxon>
        <taxon>Pteromalinae</taxon>
        <taxon>Trichomalopsis</taxon>
    </lineage>
</organism>
<keyword evidence="7" id="KW-0325">Glycoprotein</keyword>
<comment type="caution">
    <text evidence="9">The sequence shown here is derived from an EMBL/GenBank/DDBJ whole genome shotgun (WGS) entry which is preliminary data.</text>
</comment>
<dbReference type="Gene3D" id="3.90.550.10">
    <property type="entry name" value="Spore Coat Polysaccharide Biosynthesis Protein SpsA, Chain A"/>
    <property type="match status" value="1"/>
</dbReference>
<evidence type="ECO:0000313" key="9">
    <source>
        <dbReference type="EMBL" id="OXU22238.1"/>
    </source>
</evidence>
<dbReference type="Pfam" id="PF13896">
    <property type="entry name" value="Glyco_transf_49"/>
    <property type="match status" value="3"/>
</dbReference>
<dbReference type="Pfam" id="PF01501">
    <property type="entry name" value="Glyco_transf_8"/>
    <property type="match status" value="1"/>
</dbReference>
<dbReference type="InterPro" id="IPR051292">
    <property type="entry name" value="Xyl/GlcA_transferase"/>
</dbReference>
<keyword evidence="2 8" id="KW-0812">Transmembrane</keyword>
<keyword evidence="10" id="KW-1185">Reference proteome</keyword>
<evidence type="ECO:0000256" key="7">
    <source>
        <dbReference type="ARBA" id="ARBA00023180"/>
    </source>
</evidence>
<dbReference type="InterPro" id="IPR002495">
    <property type="entry name" value="Glyco_trans_8"/>
</dbReference>
<dbReference type="AlphaFoldDB" id="A0A232EV98"/>
<sequence length="801" mass="93564">MVRPWVGWLCILLFISMVFYLYLSINAPIIRNPYLASKTLDVSKNRDLQKTFYHVNPLNHGELFVSNKAKDCSTIHIAIVCAGYNSTVTLVTTVKSILFYRTKPLHFHLMVDEIALKTLNVLFTTWDIPHVSYYKAEEWIPKVAWIPNKHYSGVYGLLKLILPDAIRESKIIVLDTDVTVLNDVTLLWDLFNNFNQEQVLGLVENQSNWYIKPSLYSTRPWPALGRGFNSGVMLMDLQKLRAKSFAKLWEHTAAVVLKDILETSLADQDIINAVIKNNPKFVYTIDCVWNVQLSDHALSENCYSNADQLNIIHWNSPRKQNVRHKYTHDFRKMHQVFLELDGNLLRRRLFGCQTNVEASQLNERDLCFKFKEGAMIIYRTHTFFLEFEYNIVNSADILLATQCSIERVALLEELAKHWPGVISIALYLSDNEVQSFLDFVQNSEELRNRKNIAYHIVYKEGEFYPVNYLRNVATTHMTLPYIFQIDIDFLPQIGLHRILMNYIIQLNSSELQQIALVIPAFETQRYRFTYPSSKADLLKYWDHGVLYTFRYHVWPQGHAPTNFSVYRNATEPYEISWEPDFEPYIVVSRSAPTYDTRFIGFGWNKVSYITHLTALGYRFTYPSSKADLLKYWDHGVLYTFRYHVWPQGHAPTNFSVYRNATEPYEISWEPDFEPYIVVSRSAPTYDTRFIGFGWNKVSYITHLTALGYRYIVLADTFIIHRPHAPSRDIGKFRTDALYRRCLKKLKDTFVQDLLGKYGDTAMTNLKKMFLTKEEKNPQNATNQRSLQSIRQSISILYTPVP</sequence>
<keyword evidence="3" id="KW-0735">Signal-anchor</keyword>